<protein>
    <recommendedName>
        <fullName evidence="5">HMA domain-containing protein</fullName>
    </recommendedName>
</protein>
<dbReference type="InterPro" id="IPR051863">
    <property type="entry name" value="HIPP"/>
</dbReference>
<dbReference type="AlphaFoldDB" id="A0A834YWD1"/>
<feature type="region of interest" description="Disordered" evidence="2">
    <location>
        <begin position="121"/>
        <end position="141"/>
    </location>
</feature>
<dbReference type="EMBL" id="JABCRI010000014">
    <property type="protein sequence ID" value="KAF8394770.1"/>
    <property type="molecule type" value="Genomic_DNA"/>
</dbReference>
<dbReference type="PANTHER" id="PTHR45811:SF33">
    <property type="entry name" value="HEAVY METAL-ASSOCIATED ISOPRENYLATED PLANT PROTEIN 2-RELATED"/>
    <property type="match status" value="1"/>
</dbReference>
<dbReference type="Proteomes" id="UP000655225">
    <property type="component" value="Unassembled WGS sequence"/>
</dbReference>
<reference evidence="3 4" key="1">
    <citation type="submission" date="2020-04" db="EMBL/GenBank/DDBJ databases">
        <title>Plant Genome Project.</title>
        <authorList>
            <person name="Zhang R.-G."/>
        </authorList>
    </citation>
    <scope>NUCLEOTIDE SEQUENCE [LARGE SCALE GENOMIC DNA]</scope>
    <source>
        <strain evidence="3">YNK0</strain>
        <tissue evidence="3">Leaf</tissue>
    </source>
</reference>
<evidence type="ECO:0000256" key="1">
    <source>
        <dbReference type="ARBA" id="ARBA00022723"/>
    </source>
</evidence>
<dbReference type="GO" id="GO:0046872">
    <property type="term" value="F:metal ion binding"/>
    <property type="evidence" value="ECO:0007669"/>
    <property type="project" value="UniProtKB-KW"/>
</dbReference>
<evidence type="ECO:0000313" key="3">
    <source>
        <dbReference type="EMBL" id="KAF8394770.1"/>
    </source>
</evidence>
<sequence>MCTFKASIVGLPNTDFATSVNLKGDAEIFSSSGVKNNAGSPWYIAGFFTSDTSVTCLINTENCVKSQHELPQMQDRCTKLQGIDAVAADVQKGTLTVVGDVDPVLITNQVRKIGKVVEIISGGRPKPDAPKPQPDNKSLPTCCNESQLVAVSFTP</sequence>
<evidence type="ECO:0008006" key="5">
    <source>
        <dbReference type="Google" id="ProtNLM"/>
    </source>
</evidence>
<gene>
    <name evidence="3" type="ORF">HHK36_020985</name>
</gene>
<accession>A0A834YWD1</accession>
<keyword evidence="4" id="KW-1185">Reference proteome</keyword>
<evidence type="ECO:0000256" key="2">
    <source>
        <dbReference type="SAM" id="MobiDB-lite"/>
    </source>
</evidence>
<dbReference type="Gene3D" id="3.30.70.100">
    <property type="match status" value="1"/>
</dbReference>
<dbReference type="OrthoDB" id="691258at2759"/>
<keyword evidence="1" id="KW-0479">Metal-binding</keyword>
<dbReference type="PANTHER" id="PTHR45811">
    <property type="entry name" value="COPPER TRANSPORT PROTEIN FAMILY-RELATED"/>
    <property type="match status" value="1"/>
</dbReference>
<organism evidence="3 4">
    <name type="scientific">Tetracentron sinense</name>
    <name type="common">Spur-leaf</name>
    <dbReference type="NCBI Taxonomy" id="13715"/>
    <lineage>
        <taxon>Eukaryota</taxon>
        <taxon>Viridiplantae</taxon>
        <taxon>Streptophyta</taxon>
        <taxon>Embryophyta</taxon>
        <taxon>Tracheophyta</taxon>
        <taxon>Spermatophyta</taxon>
        <taxon>Magnoliopsida</taxon>
        <taxon>Trochodendrales</taxon>
        <taxon>Trochodendraceae</taxon>
        <taxon>Tetracentron</taxon>
    </lineage>
</organism>
<comment type="caution">
    <text evidence="3">The sequence shown here is derived from an EMBL/GenBank/DDBJ whole genome shotgun (WGS) entry which is preliminary data.</text>
</comment>
<proteinExistence type="predicted"/>
<name>A0A834YWD1_TETSI</name>
<evidence type="ECO:0000313" key="4">
    <source>
        <dbReference type="Proteomes" id="UP000655225"/>
    </source>
</evidence>